<evidence type="ECO:0000259" key="1">
    <source>
        <dbReference type="SMART" id="SM00256"/>
    </source>
</evidence>
<evidence type="ECO:0000313" key="3">
    <source>
        <dbReference type="Proteomes" id="UP000032180"/>
    </source>
</evidence>
<proteinExistence type="predicted"/>
<dbReference type="InterPro" id="IPR001810">
    <property type="entry name" value="F-box_dom"/>
</dbReference>
<dbReference type="STRING" id="77586.A0A0D9X069"/>
<dbReference type="Proteomes" id="UP000032180">
    <property type="component" value="Chromosome 7"/>
</dbReference>
<dbReference type="Pfam" id="PF00646">
    <property type="entry name" value="F-box"/>
    <property type="match status" value="1"/>
</dbReference>
<accession>A0A0D9X069</accession>
<dbReference type="PANTHER" id="PTHR31264">
    <property type="entry name" value="OS07G0554500 PROTEIN-RELATED"/>
    <property type="match status" value="1"/>
</dbReference>
<feature type="domain" description="F-box" evidence="1">
    <location>
        <begin position="11"/>
        <end position="52"/>
    </location>
</feature>
<dbReference type="Gramene" id="LPERR07G15700.1">
    <property type="protein sequence ID" value="LPERR07G15700.1"/>
    <property type="gene ID" value="LPERR07G15700"/>
</dbReference>
<protein>
    <recommendedName>
        <fullName evidence="1">F-box domain-containing protein</fullName>
    </recommendedName>
</protein>
<reference evidence="2" key="3">
    <citation type="submission" date="2015-04" db="UniProtKB">
        <authorList>
            <consortium name="EnsemblPlants"/>
        </authorList>
    </citation>
    <scope>IDENTIFICATION</scope>
</reference>
<reference evidence="3" key="2">
    <citation type="submission" date="2013-12" db="EMBL/GenBank/DDBJ databases">
        <authorList>
            <person name="Yu Y."/>
            <person name="Lee S."/>
            <person name="de Baynast K."/>
            <person name="Wissotski M."/>
            <person name="Liu L."/>
            <person name="Talag J."/>
            <person name="Goicoechea J."/>
            <person name="Angelova A."/>
            <person name="Jetty R."/>
            <person name="Kudrna D."/>
            <person name="Golser W."/>
            <person name="Rivera L."/>
            <person name="Zhang J."/>
            <person name="Wing R."/>
        </authorList>
    </citation>
    <scope>NUCLEOTIDE SEQUENCE</scope>
</reference>
<dbReference type="PANTHER" id="PTHR31264:SF3">
    <property type="entry name" value="OS07G0554100 PROTEIN"/>
    <property type="match status" value="1"/>
</dbReference>
<dbReference type="SMART" id="SM00256">
    <property type="entry name" value="FBOX"/>
    <property type="match status" value="1"/>
</dbReference>
<evidence type="ECO:0000313" key="2">
    <source>
        <dbReference type="EnsemblPlants" id="LPERR07G15700.1"/>
    </source>
</evidence>
<keyword evidence="3" id="KW-1185">Reference proteome</keyword>
<dbReference type="CDD" id="cd09917">
    <property type="entry name" value="F-box_SF"/>
    <property type="match status" value="1"/>
</dbReference>
<organism evidence="2 3">
    <name type="scientific">Leersia perrieri</name>
    <dbReference type="NCBI Taxonomy" id="77586"/>
    <lineage>
        <taxon>Eukaryota</taxon>
        <taxon>Viridiplantae</taxon>
        <taxon>Streptophyta</taxon>
        <taxon>Embryophyta</taxon>
        <taxon>Tracheophyta</taxon>
        <taxon>Spermatophyta</taxon>
        <taxon>Magnoliopsida</taxon>
        <taxon>Liliopsida</taxon>
        <taxon>Poales</taxon>
        <taxon>Poaceae</taxon>
        <taxon>BOP clade</taxon>
        <taxon>Oryzoideae</taxon>
        <taxon>Oryzeae</taxon>
        <taxon>Oryzinae</taxon>
        <taxon>Leersia</taxon>
    </lineage>
</organism>
<sequence>MASPAPPVVALTNDLLAEIFLRLPTPEDLVRASAACVSFRRLVTDRPFLRRFRSLHAPPFVGFLDHKGFHPALPPHPSAPSARAVSDAADFDLSFLPSSPPGSSWMVRNVRDGRVLVDRDPKPEGGNEGGGEEPSLFTEIAVCDPLRRRFVLLPPIPDDLADSVERPMRVHLERYCEIFLVPRSEEGAAAEADDASFKVIWMAQCRAKLCTFVFSSSTGQWCAGASPSSVDLLTGTGLSSSPSPVFSGRQYACGCFYWGMDWRTKLLVLDTRVMKFSITDLPPGCHRGQTAVVEAGEGMTGMFALQGDIAAGTFSLYYTIRRKERESHPEQWQMEKIIPLDSGYRHYIRGASEKLLLLARFPGSGIGFIPEKPDLEYLVEFIVTEVFQSIELK</sequence>
<dbReference type="eggNOG" id="ENOG502R7NU">
    <property type="taxonomic scope" value="Eukaryota"/>
</dbReference>
<dbReference type="InterPro" id="IPR036047">
    <property type="entry name" value="F-box-like_dom_sf"/>
</dbReference>
<dbReference type="Gene3D" id="1.20.1280.50">
    <property type="match status" value="1"/>
</dbReference>
<reference evidence="2 3" key="1">
    <citation type="submission" date="2012-08" db="EMBL/GenBank/DDBJ databases">
        <title>Oryza genome evolution.</title>
        <authorList>
            <person name="Wing R.A."/>
        </authorList>
    </citation>
    <scope>NUCLEOTIDE SEQUENCE</scope>
</reference>
<dbReference type="HOGENOM" id="CLU_030310_0_1_1"/>
<name>A0A0D9X069_9ORYZ</name>
<dbReference type="AlphaFoldDB" id="A0A0D9X069"/>
<dbReference type="SUPFAM" id="SSF81383">
    <property type="entry name" value="F-box domain"/>
    <property type="match status" value="1"/>
</dbReference>
<dbReference type="EnsemblPlants" id="LPERR07G15700.1">
    <property type="protein sequence ID" value="LPERR07G15700.1"/>
    <property type="gene ID" value="LPERR07G15700"/>
</dbReference>